<comment type="caution">
    <text evidence="1">The sequence shown here is derived from an EMBL/GenBank/DDBJ whole genome shotgun (WGS) entry which is preliminary data.</text>
</comment>
<organism evidence="1 2">
    <name type="scientific">Gossypium schwendimanii</name>
    <name type="common">Cotton</name>
    <dbReference type="NCBI Taxonomy" id="34291"/>
    <lineage>
        <taxon>Eukaryota</taxon>
        <taxon>Viridiplantae</taxon>
        <taxon>Streptophyta</taxon>
        <taxon>Embryophyta</taxon>
        <taxon>Tracheophyta</taxon>
        <taxon>Spermatophyta</taxon>
        <taxon>Magnoliopsida</taxon>
        <taxon>eudicotyledons</taxon>
        <taxon>Gunneridae</taxon>
        <taxon>Pentapetalae</taxon>
        <taxon>rosids</taxon>
        <taxon>malvids</taxon>
        <taxon>Malvales</taxon>
        <taxon>Malvaceae</taxon>
        <taxon>Malvoideae</taxon>
        <taxon>Gossypium</taxon>
    </lineage>
</organism>
<evidence type="ECO:0000313" key="1">
    <source>
        <dbReference type="EMBL" id="MBA0868760.1"/>
    </source>
</evidence>
<dbReference type="Proteomes" id="UP000593576">
    <property type="component" value="Unassembled WGS sequence"/>
</dbReference>
<protein>
    <submittedName>
        <fullName evidence="1">Uncharacterized protein</fullName>
    </submittedName>
</protein>
<name>A0A7J9MCU5_GOSSC</name>
<evidence type="ECO:0000313" key="2">
    <source>
        <dbReference type="Proteomes" id="UP000593576"/>
    </source>
</evidence>
<keyword evidence="2" id="KW-1185">Reference proteome</keyword>
<dbReference type="EMBL" id="JABFAF010000010">
    <property type="protein sequence ID" value="MBA0868760.1"/>
    <property type="molecule type" value="Genomic_DNA"/>
</dbReference>
<proteinExistence type="predicted"/>
<sequence length="76" mass="9283">MTDLSVISMTDSEHGILHTRHTIWGWDTVLEKILYWWLCQNHCYWWLSHIYYYWQFCCDTVAGNFAEMLLMALFRS</sequence>
<gene>
    <name evidence="1" type="ORF">Goshw_018526</name>
</gene>
<reference evidence="1 2" key="1">
    <citation type="journal article" date="2019" name="Genome Biol. Evol.">
        <title>Insights into the evolution of the New World diploid cottons (Gossypium, subgenus Houzingenia) based on genome sequencing.</title>
        <authorList>
            <person name="Grover C.E."/>
            <person name="Arick M.A. 2nd"/>
            <person name="Thrash A."/>
            <person name="Conover J.L."/>
            <person name="Sanders W.S."/>
            <person name="Peterson D.G."/>
            <person name="Frelichowski J.E."/>
            <person name="Scheffler J.A."/>
            <person name="Scheffler B.E."/>
            <person name="Wendel J.F."/>
        </authorList>
    </citation>
    <scope>NUCLEOTIDE SEQUENCE [LARGE SCALE GENOMIC DNA]</scope>
    <source>
        <strain evidence="1">1</strain>
        <tissue evidence="1">Leaf</tissue>
    </source>
</reference>
<accession>A0A7J9MCU5</accession>
<dbReference type="AlphaFoldDB" id="A0A7J9MCU5"/>